<dbReference type="Proteomes" id="UP000289650">
    <property type="component" value="Unassembled WGS sequence"/>
</dbReference>
<dbReference type="Gene3D" id="2.60.120.620">
    <property type="entry name" value="q2cbj1_9rhob like domain"/>
    <property type="match status" value="1"/>
</dbReference>
<name>A0A4Q2AU95_9BURK</name>
<accession>A0A4Q2AU95</accession>
<dbReference type="InterPro" id="IPR008775">
    <property type="entry name" value="Phytyl_CoA_dOase-like"/>
</dbReference>
<reference evidence="1 2" key="1">
    <citation type="submission" date="2018-08" db="EMBL/GenBank/DDBJ databases">
        <title>Mountain-cultivated ginseng endophyte, Burkholderia stabilis and its activity against ginseng root rot disease.</title>
        <authorList>
            <person name="Tapan Kumar M."/>
            <person name="Bae H."/>
            <person name="Shanmugam G."/>
            <person name="Jeon J."/>
        </authorList>
    </citation>
    <scope>NUCLEOTIDE SEQUENCE [LARGE SCALE GENOMIC DNA]</scope>
    <source>
        <strain evidence="1 2">EB159</strain>
    </source>
</reference>
<dbReference type="GO" id="GO:0016706">
    <property type="term" value="F:2-oxoglutarate-dependent dioxygenase activity"/>
    <property type="evidence" value="ECO:0007669"/>
    <property type="project" value="UniProtKB-ARBA"/>
</dbReference>
<dbReference type="EMBL" id="QWEX01000001">
    <property type="protein sequence ID" value="RXV72591.1"/>
    <property type="molecule type" value="Genomic_DNA"/>
</dbReference>
<gene>
    <name evidence="1" type="ORF">D1006_09730</name>
</gene>
<dbReference type="Pfam" id="PF05721">
    <property type="entry name" value="PhyH"/>
    <property type="match status" value="1"/>
</dbReference>
<evidence type="ECO:0000313" key="2">
    <source>
        <dbReference type="Proteomes" id="UP000289650"/>
    </source>
</evidence>
<protein>
    <recommendedName>
        <fullName evidence="3">Phytanoyl-CoA dioxygenase</fullName>
    </recommendedName>
</protein>
<dbReference type="SUPFAM" id="SSF51197">
    <property type="entry name" value="Clavaminate synthase-like"/>
    <property type="match status" value="1"/>
</dbReference>
<comment type="caution">
    <text evidence="1">The sequence shown here is derived from an EMBL/GenBank/DDBJ whole genome shotgun (WGS) entry which is preliminary data.</text>
</comment>
<organism evidence="1 2">
    <name type="scientific">Burkholderia stabilis</name>
    <dbReference type="NCBI Taxonomy" id="95485"/>
    <lineage>
        <taxon>Bacteria</taxon>
        <taxon>Pseudomonadati</taxon>
        <taxon>Pseudomonadota</taxon>
        <taxon>Betaproteobacteria</taxon>
        <taxon>Burkholderiales</taxon>
        <taxon>Burkholderiaceae</taxon>
        <taxon>Burkholderia</taxon>
        <taxon>Burkholderia cepacia complex</taxon>
    </lineage>
</organism>
<proteinExistence type="predicted"/>
<dbReference type="AlphaFoldDB" id="A0A4Q2AU95"/>
<evidence type="ECO:0008006" key="3">
    <source>
        <dbReference type="Google" id="ProtNLM"/>
    </source>
</evidence>
<evidence type="ECO:0000313" key="1">
    <source>
        <dbReference type="EMBL" id="RXV72591.1"/>
    </source>
</evidence>
<dbReference type="OrthoDB" id="9796766at2"/>
<sequence>MAGRLPLNMHGTQCRAPARSTTDSCVNHDRVLHTMFRDNAPEITRPCFTADGNRVRLEDVVALLLSHGQGLHVEDHAFVAQQRQIDVDMRVVDTIGARMALEGFAQFTPADDVRSTVPLAAMRDMVTSLAQTGIPPVFAFVCDEFWLTYWRLQKVVAAALGTTAFMLMPDFWVWHVSAKAGQAGWSMHRDAGARSLLPDGRAGALSLWMPLTPVDSSTGCVMLLPKHRDPDHGTDRVSQAGFDVRDIRALPGAAGDLMMWSQSLLHWGSRGSTLAETSRISMSIGAQVEALGPLNPPLLKPDMLPAAGLRLELIAKQILQYEQFAAIDPSWAHFARVVLASGLSGLVFDIPVEWRLG</sequence>